<dbReference type="AlphaFoldDB" id="A0AAN6IUI8"/>
<reference evidence="1" key="1">
    <citation type="submission" date="2023-01" db="EMBL/GenBank/DDBJ databases">
        <title>Exophiala dermititidis isolated from Cystic Fibrosis Patient.</title>
        <authorList>
            <person name="Kurbessoian T."/>
            <person name="Crocker A."/>
            <person name="Murante D."/>
            <person name="Hogan D.A."/>
            <person name="Stajich J.E."/>
        </authorList>
    </citation>
    <scope>NUCLEOTIDE SEQUENCE</scope>
    <source>
        <strain evidence="1">Ex8</strain>
    </source>
</reference>
<gene>
    <name evidence="1" type="ORF">HRR80_005582</name>
</gene>
<evidence type="ECO:0000313" key="2">
    <source>
        <dbReference type="Proteomes" id="UP001161757"/>
    </source>
</evidence>
<dbReference type="EMBL" id="JAJGCB010000010">
    <property type="protein sequence ID" value="KAJ8990808.1"/>
    <property type="molecule type" value="Genomic_DNA"/>
</dbReference>
<proteinExistence type="predicted"/>
<comment type="caution">
    <text evidence="1">The sequence shown here is derived from an EMBL/GenBank/DDBJ whole genome shotgun (WGS) entry which is preliminary data.</text>
</comment>
<organism evidence="1 2">
    <name type="scientific">Exophiala dermatitidis</name>
    <name type="common">Black yeast-like fungus</name>
    <name type="synonym">Wangiella dermatitidis</name>
    <dbReference type="NCBI Taxonomy" id="5970"/>
    <lineage>
        <taxon>Eukaryota</taxon>
        <taxon>Fungi</taxon>
        <taxon>Dikarya</taxon>
        <taxon>Ascomycota</taxon>
        <taxon>Pezizomycotina</taxon>
        <taxon>Eurotiomycetes</taxon>
        <taxon>Chaetothyriomycetidae</taxon>
        <taxon>Chaetothyriales</taxon>
        <taxon>Herpotrichiellaceae</taxon>
        <taxon>Exophiala</taxon>
    </lineage>
</organism>
<sequence length="152" mass="17627">MSRHMDMSSPLQDQYPISTITLQHQTSRAAIHLRGILFQIMTIRQTSRKVILDLLGYEPIQQTSQFFRNFFGDLRSRRNERKDAQVTRTHVMIPSNDHDKRSEATAMDGAYTCYSGVWPDSLFLILFSFSSKIYRHDFGGILWMFKLGACVS</sequence>
<protein>
    <submittedName>
        <fullName evidence="1">Uncharacterized protein</fullName>
    </submittedName>
</protein>
<evidence type="ECO:0000313" key="1">
    <source>
        <dbReference type="EMBL" id="KAJ8990808.1"/>
    </source>
</evidence>
<accession>A0AAN6IUI8</accession>
<name>A0AAN6IUI8_EXODE</name>
<dbReference type="Proteomes" id="UP001161757">
    <property type="component" value="Unassembled WGS sequence"/>
</dbReference>